<feature type="compositionally biased region" description="Acidic residues" evidence="1">
    <location>
        <begin position="182"/>
        <end position="196"/>
    </location>
</feature>
<name>A0AAN6V6N0_9PEZI</name>
<dbReference type="Proteomes" id="UP001302676">
    <property type="component" value="Unassembled WGS sequence"/>
</dbReference>
<organism evidence="2 3">
    <name type="scientific">Dichotomopilus funicola</name>
    <dbReference type="NCBI Taxonomy" id="1934379"/>
    <lineage>
        <taxon>Eukaryota</taxon>
        <taxon>Fungi</taxon>
        <taxon>Dikarya</taxon>
        <taxon>Ascomycota</taxon>
        <taxon>Pezizomycotina</taxon>
        <taxon>Sordariomycetes</taxon>
        <taxon>Sordariomycetidae</taxon>
        <taxon>Sordariales</taxon>
        <taxon>Chaetomiaceae</taxon>
        <taxon>Dichotomopilus</taxon>
    </lineage>
</organism>
<dbReference type="AlphaFoldDB" id="A0AAN6V6N0"/>
<feature type="region of interest" description="Disordered" evidence="1">
    <location>
        <begin position="129"/>
        <end position="233"/>
    </location>
</feature>
<sequence length="267" mass="29119">MDDITFLQQLARSNSSYNEGIPGELSDPFVDSDPSPSPQPAPTPASIKYAPVLDRGDGFESEPIVSKHFPKPPSLQSVPTQTHENNAATNTNDSNRVKLPVYITALITARSQPTVALTTQKPIFFREEFGDETDTDENNSDSDGGYLPPRGRALMNPSSIPSPTSDPNTGNGTGSSSRDSDYDAGSEDNNEWEEELGGGGYNGSVGSKSDSLLVIEGEDQEEREDGKPKAKSRKRCGLIRCLKRNFTRSIKTWNTFVRRFQSKGKPT</sequence>
<feature type="compositionally biased region" description="Polar residues" evidence="1">
    <location>
        <begin position="74"/>
        <end position="93"/>
    </location>
</feature>
<dbReference type="RefSeq" id="XP_062638376.1">
    <property type="nucleotide sequence ID" value="XM_062780238.1"/>
</dbReference>
<evidence type="ECO:0000313" key="3">
    <source>
        <dbReference type="Proteomes" id="UP001302676"/>
    </source>
</evidence>
<dbReference type="GeneID" id="87816851"/>
<reference evidence="2" key="1">
    <citation type="journal article" date="2023" name="Mol. Phylogenet. Evol.">
        <title>Genome-scale phylogeny and comparative genomics of the fungal order Sordariales.</title>
        <authorList>
            <person name="Hensen N."/>
            <person name="Bonometti L."/>
            <person name="Westerberg I."/>
            <person name="Brannstrom I.O."/>
            <person name="Guillou S."/>
            <person name="Cros-Aarteil S."/>
            <person name="Calhoun S."/>
            <person name="Haridas S."/>
            <person name="Kuo A."/>
            <person name="Mondo S."/>
            <person name="Pangilinan J."/>
            <person name="Riley R."/>
            <person name="LaButti K."/>
            <person name="Andreopoulos B."/>
            <person name="Lipzen A."/>
            <person name="Chen C."/>
            <person name="Yan M."/>
            <person name="Daum C."/>
            <person name="Ng V."/>
            <person name="Clum A."/>
            <person name="Steindorff A."/>
            <person name="Ohm R.A."/>
            <person name="Martin F."/>
            <person name="Silar P."/>
            <person name="Natvig D.O."/>
            <person name="Lalanne C."/>
            <person name="Gautier V."/>
            <person name="Ament-Velasquez S.L."/>
            <person name="Kruys A."/>
            <person name="Hutchinson M.I."/>
            <person name="Powell A.J."/>
            <person name="Barry K."/>
            <person name="Miller A.N."/>
            <person name="Grigoriev I.V."/>
            <person name="Debuchy R."/>
            <person name="Gladieux P."/>
            <person name="Hiltunen Thoren M."/>
            <person name="Johannesson H."/>
        </authorList>
    </citation>
    <scope>NUCLEOTIDE SEQUENCE</scope>
    <source>
        <strain evidence="2">CBS 141.50</strain>
    </source>
</reference>
<proteinExistence type="predicted"/>
<feature type="region of interest" description="Disordered" evidence="1">
    <location>
        <begin position="13"/>
        <end position="93"/>
    </location>
</feature>
<feature type="compositionally biased region" description="Acidic residues" evidence="1">
    <location>
        <begin position="129"/>
        <end position="140"/>
    </location>
</feature>
<protein>
    <submittedName>
        <fullName evidence="2">Uncharacterized protein</fullName>
    </submittedName>
</protein>
<reference evidence="2" key="2">
    <citation type="submission" date="2023-05" db="EMBL/GenBank/DDBJ databases">
        <authorList>
            <consortium name="Lawrence Berkeley National Laboratory"/>
            <person name="Steindorff A."/>
            <person name="Hensen N."/>
            <person name="Bonometti L."/>
            <person name="Westerberg I."/>
            <person name="Brannstrom I.O."/>
            <person name="Guillou S."/>
            <person name="Cros-Aarteil S."/>
            <person name="Calhoun S."/>
            <person name="Haridas S."/>
            <person name="Kuo A."/>
            <person name="Mondo S."/>
            <person name="Pangilinan J."/>
            <person name="Riley R."/>
            <person name="Labutti K."/>
            <person name="Andreopoulos B."/>
            <person name="Lipzen A."/>
            <person name="Chen C."/>
            <person name="Yanf M."/>
            <person name="Daum C."/>
            <person name="Ng V."/>
            <person name="Clum A."/>
            <person name="Ohm R."/>
            <person name="Martin F."/>
            <person name="Silar P."/>
            <person name="Natvig D."/>
            <person name="Lalanne C."/>
            <person name="Gautier V."/>
            <person name="Ament-Velasquez S.L."/>
            <person name="Kruys A."/>
            <person name="Hutchinson M.I."/>
            <person name="Powell A.J."/>
            <person name="Barry K."/>
            <person name="Miller A.N."/>
            <person name="Grigoriev I.V."/>
            <person name="Debuchy R."/>
            <person name="Gladieux P."/>
            <person name="Thoren M.H."/>
            <person name="Johannesson H."/>
        </authorList>
    </citation>
    <scope>NUCLEOTIDE SEQUENCE</scope>
    <source>
        <strain evidence="2">CBS 141.50</strain>
    </source>
</reference>
<comment type="caution">
    <text evidence="2">The sequence shown here is derived from an EMBL/GenBank/DDBJ whole genome shotgun (WGS) entry which is preliminary data.</text>
</comment>
<keyword evidence="3" id="KW-1185">Reference proteome</keyword>
<accession>A0AAN6V6N0</accession>
<feature type="compositionally biased region" description="Polar residues" evidence="1">
    <location>
        <begin position="156"/>
        <end position="177"/>
    </location>
</feature>
<dbReference type="EMBL" id="MU853572">
    <property type="protein sequence ID" value="KAK4145005.1"/>
    <property type="molecule type" value="Genomic_DNA"/>
</dbReference>
<evidence type="ECO:0000313" key="2">
    <source>
        <dbReference type="EMBL" id="KAK4145005.1"/>
    </source>
</evidence>
<gene>
    <name evidence="2" type="ORF">C8A04DRAFT_27253</name>
</gene>
<evidence type="ECO:0000256" key="1">
    <source>
        <dbReference type="SAM" id="MobiDB-lite"/>
    </source>
</evidence>